<protein>
    <recommendedName>
        <fullName evidence="3">Hydrolase</fullName>
    </recommendedName>
</protein>
<gene>
    <name evidence="1" type="ORF">Stube_62370</name>
</gene>
<reference evidence="1 2" key="1">
    <citation type="submission" date="2019-12" db="EMBL/GenBank/DDBJ databases">
        <title>Whole genome shotgun sequence of Streptomyces tubercidicus NBRC 13090.</title>
        <authorList>
            <person name="Ichikawa N."/>
            <person name="Kimura A."/>
            <person name="Kitahashi Y."/>
            <person name="Komaki H."/>
            <person name="Tamura T."/>
        </authorList>
    </citation>
    <scope>NUCLEOTIDE SEQUENCE [LARGE SCALE GENOMIC DNA]</scope>
    <source>
        <strain evidence="1 2">NBRC 13090</strain>
    </source>
</reference>
<evidence type="ECO:0000313" key="1">
    <source>
        <dbReference type="EMBL" id="GFE41564.1"/>
    </source>
</evidence>
<keyword evidence="2" id="KW-1185">Reference proteome</keyword>
<sequence>MTAGKADTGDEMNDLTPGTTVVVFDCFGTIITERRPMPGPDDFTRAVAEVLALDRKLADEVVTEVFTTLYTALVDKAALQPATRDVLDTTLRSRGVVRPAEDLDRALWRALGCEDDDRYALCEPAADAMRRTAGAGHTVRLLSNCYLPGGLMRRLLTRLRVPEVYERAHFTADGGPKKPDPRAFELITAGPFGRRIMVGDSDDNDLTPARRLGWEVVPVDPARPDFGELYALLFRDAPEIRSVQRNTR</sequence>
<organism evidence="1 2">
    <name type="scientific">Streptomyces tubercidicus</name>
    <dbReference type="NCBI Taxonomy" id="47759"/>
    <lineage>
        <taxon>Bacteria</taxon>
        <taxon>Bacillati</taxon>
        <taxon>Actinomycetota</taxon>
        <taxon>Actinomycetes</taxon>
        <taxon>Kitasatosporales</taxon>
        <taxon>Streptomycetaceae</taxon>
        <taxon>Streptomyces</taxon>
    </lineage>
</organism>
<dbReference type="SUPFAM" id="SSF56784">
    <property type="entry name" value="HAD-like"/>
    <property type="match status" value="1"/>
</dbReference>
<comment type="caution">
    <text evidence="1">The sequence shown here is derived from an EMBL/GenBank/DDBJ whole genome shotgun (WGS) entry which is preliminary data.</text>
</comment>
<dbReference type="AlphaFoldDB" id="A0A640V1T9"/>
<evidence type="ECO:0008006" key="3">
    <source>
        <dbReference type="Google" id="ProtNLM"/>
    </source>
</evidence>
<evidence type="ECO:0000313" key="2">
    <source>
        <dbReference type="Proteomes" id="UP000431826"/>
    </source>
</evidence>
<accession>A0A640V1T9</accession>
<dbReference type="Proteomes" id="UP000431826">
    <property type="component" value="Unassembled WGS sequence"/>
</dbReference>
<dbReference type="Gene3D" id="3.40.50.1000">
    <property type="entry name" value="HAD superfamily/HAD-like"/>
    <property type="match status" value="1"/>
</dbReference>
<name>A0A640V1T9_9ACTN</name>
<proteinExistence type="predicted"/>
<dbReference type="InterPro" id="IPR036412">
    <property type="entry name" value="HAD-like_sf"/>
</dbReference>
<dbReference type="InterPro" id="IPR023214">
    <property type="entry name" value="HAD_sf"/>
</dbReference>
<dbReference type="EMBL" id="BLIR01000003">
    <property type="protein sequence ID" value="GFE41564.1"/>
    <property type="molecule type" value="Genomic_DNA"/>
</dbReference>